<reference evidence="2 3" key="1">
    <citation type="submission" date="2014-04" db="EMBL/GenBank/DDBJ databases">
        <authorList>
            <consortium name="DOE Joint Genome Institute"/>
            <person name="Kuo A."/>
            <person name="Gay G."/>
            <person name="Dore J."/>
            <person name="Kohler A."/>
            <person name="Nagy L.G."/>
            <person name="Floudas D."/>
            <person name="Copeland A."/>
            <person name="Barry K.W."/>
            <person name="Cichocki N."/>
            <person name="Veneault-Fourrey C."/>
            <person name="LaButti K."/>
            <person name="Lindquist E.A."/>
            <person name="Lipzen A."/>
            <person name="Lundell T."/>
            <person name="Morin E."/>
            <person name="Murat C."/>
            <person name="Sun H."/>
            <person name="Tunlid A."/>
            <person name="Henrissat B."/>
            <person name="Grigoriev I.V."/>
            <person name="Hibbett D.S."/>
            <person name="Martin F."/>
            <person name="Nordberg H.P."/>
            <person name="Cantor M.N."/>
            <person name="Hua S.X."/>
        </authorList>
    </citation>
    <scope>NUCLEOTIDE SEQUENCE [LARGE SCALE GENOMIC DNA]</scope>
    <source>
        <strain evidence="3">h7</strain>
    </source>
</reference>
<evidence type="ECO:0000313" key="3">
    <source>
        <dbReference type="Proteomes" id="UP000053424"/>
    </source>
</evidence>
<organism evidence="2 3">
    <name type="scientific">Hebeloma cylindrosporum</name>
    <dbReference type="NCBI Taxonomy" id="76867"/>
    <lineage>
        <taxon>Eukaryota</taxon>
        <taxon>Fungi</taxon>
        <taxon>Dikarya</taxon>
        <taxon>Basidiomycota</taxon>
        <taxon>Agaricomycotina</taxon>
        <taxon>Agaricomycetes</taxon>
        <taxon>Agaricomycetidae</taxon>
        <taxon>Agaricales</taxon>
        <taxon>Agaricineae</taxon>
        <taxon>Hymenogastraceae</taxon>
        <taxon>Hebeloma</taxon>
    </lineage>
</organism>
<dbReference type="AlphaFoldDB" id="A0A0C3CPE6"/>
<feature type="compositionally biased region" description="Basic residues" evidence="1">
    <location>
        <begin position="31"/>
        <end position="41"/>
    </location>
</feature>
<evidence type="ECO:0000256" key="1">
    <source>
        <dbReference type="SAM" id="MobiDB-lite"/>
    </source>
</evidence>
<feature type="region of interest" description="Disordered" evidence="1">
    <location>
        <begin position="31"/>
        <end position="51"/>
    </location>
</feature>
<feature type="compositionally biased region" description="Low complexity" evidence="1">
    <location>
        <begin position="42"/>
        <end position="51"/>
    </location>
</feature>
<sequence>MRQIAEKAFAEGKGRDIHLCNILDIITYRSKQKEKEKKRKNINTNTKQKSA</sequence>
<reference evidence="3" key="2">
    <citation type="submission" date="2015-01" db="EMBL/GenBank/DDBJ databases">
        <title>Evolutionary Origins and Diversification of the Mycorrhizal Mutualists.</title>
        <authorList>
            <consortium name="DOE Joint Genome Institute"/>
            <consortium name="Mycorrhizal Genomics Consortium"/>
            <person name="Kohler A."/>
            <person name="Kuo A."/>
            <person name="Nagy L.G."/>
            <person name="Floudas D."/>
            <person name="Copeland A."/>
            <person name="Barry K.W."/>
            <person name="Cichocki N."/>
            <person name="Veneault-Fourrey C."/>
            <person name="LaButti K."/>
            <person name="Lindquist E.A."/>
            <person name="Lipzen A."/>
            <person name="Lundell T."/>
            <person name="Morin E."/>
            <person name="Murat C."/>
            <person name="Riley R."/>
            <person name="Ohm R."/>
            <person name="Sun H."/>
            <person name="Tunlid A."/>
            <person name="Henrissat B."/>
            <person name="Grigoriev I.V."/>
            <person name="Hibbett D.S."/>
            <person name="Martin F."/>
        </authorList>
    </citation>
    <scope>NUCLEOTIDE SEQUENCE [LARGE SCALE GENOMIC DNA]</scope>
    <source>
        <strain evidence="3">h7</strain>
    </source>
</reference>
<proteinExistence type="predicted"/>
<evidence type="ECO:0000313" key="2">
    <source>
        <dbReference type="EMBL" id="KIM45641.1"/>
    </source>
</evidence>
<dbReference type="EMBL" id="KN831772">
    <property type="protein sequence ID" value="KIM45641.1"/>
    <property type="molecule type" value="Genomic_DNA"/>
</dbReference>
<gene>
    <name evidence="2" type="ORF">M413DRAFT_344955</name>
</gene>
<accession>A0A0C3CPE6</accession>
<protein>
    <submittedName>
        <fullName evidence="2">Uncharacterized protein</fullName>
    </submittedName>
</protein>
<dbReference type="Proteomes" id="UP000053424">
    <property type="component" value="Unassembled WGS sequence"/>
</dbReference>
<dbReference type="HOGENOM" id="CLU_3106621_0_0_1"/>
<name>A0A0C3CPE6_HEBCY</name>
<keyword evidence="3" id="KW-1185">Reference proteome</keyword>